<dbReference type="AlphaFoldDB" id="A0A1V4HQ74"/>
<evidence type="ECO:0000256" key="6">
    <source>
        <dbReference type="ARBA" id="ARBA00023136"/>
    </source>
</evidence>
<dbReference type="RefSeq" id="WP_079409745.1">
    <property type="nucleotide sequence ID" value="NZ_MBTG01000004.1"/>
</dbReference>
<dbReference type="OrthoDB" id="9786413at2"/>
<proteinExistence type="inferred from homology"/>
<keyword evidence="10" id="KW-1185">Reference proteome</keyword>
<keyword evidence="4 7" id="KW-0812">Transmembrane</keyword>
<dbReference type="Pfam" id="PF00528">
    <property type="entry name" value="BPD_transp_1"/>
    <property type="match status" value="1"/>
</dbReference>
<evidence type="ECO:0000256" key="1">
    <source>
        <dbReference type="ARBA" id="ARBA00004651"/>
    </source>
</evidence>
<evidence type="ECO:0000313" key="10">
    <source>
        <dbReference type="Proteomes" id="UP000190626"/>
    </source>
</evidence>
<sequence>MKSLKRTWQLESWYILFVLPGLLLFLFAVVVPLAMGFKYSFTNWDGLSDKFRYIGWDNYVHAVTDSDFWRALINTFKYAIILTLLVNVIALLLALVLDQFLKFRNIFRTIFFLPSVISIVLSGFIWSYNYSKGLPNLFHLFGNDNVTSPLGNPSYALWGIIVIAVWQGIGTPMIIFIAGLQNIPAELVESAKMDGAGVLHTFRHVTLPLIAPSVTINMVLVLTGALKVFDLVYVTTNGGPAFSTDVLSTFIYRASFTSLKGGYATALSMIFFLILVVVTLIQLQIFRKKEVEI</sequence>
<protein>
    <submittedName>
        <fullName evidence="9">ABC transporter permease</fullName>
    </submittedName>
</protein>
<evidence type="ECO:0000256" key="3">
    <source>
        <dbReference type="ARBA" id="ARBA00022475"/>
    </source>
</evidence>
<dbReference type="InterPro" id="IPR000515">
    <property type="entry name" value="MetI-like"/>
</dbReference>
<feature type="domain" description="ABC transmembrane type-1" evidence="8">
    <location>
        <begin position="72"/>
        <end position="282"/>
    </location>
</feature>
<evidence type="ECO:0000259" key="8">
    <source>
        <dbReference type="PROSITE" id="PS50928"/>
    </source>
</evidence>
<comment type="similarity">
    <text evidence="7">Belongs to the binding-protein-dependent transport system permease family.</text>
</comment>
<evidence type="ECO:0000256" key="4">
    <source>
        <dbReference type="ARBA" id="ARBA00022692"/>
    </source>
</evidence>
<comment type="subcellular location">
    <subcellularLocation>
        <location evidence="1 7">Cell membrane</location>
        <topology evidence="1 7">Multi-pass membrane protein</topology>
    </subcellularLocation>
</comment>
<dbReference type="EMBL" id="MBTG01000004">
    <property type="protein sequence ID" value="OPH60285.1"/>
    <property type="molecule type" value="Genomic_DNA"/>
</dbReference>
<dbReference type="PROSITE" id="PS50928">
    <property type="entry name" value="ABC_TM1"/>
    <property type="match status" value="1"/>
</dbReference>
<feature type="transmembrane region" description="Helical" evidence="7">
    <location>
        <begin position="263"/>
        <end position="283"/>
    </location>
</feature>
<dbReference type="CDD" id="cd06261">
    <property type="entry name" value="TM_PBP2"/>
    <property type="match status" value="1"/>
</dbReference>
<keyword evidence="5 7" id="KW-1133">Transmembrane helix</keyword>
<dbReference type="GO" id="GO:0055085">
    <property type="term" value="P:transmembrane transport"/>
    <property type="evidence" value="ECO:0007669"/>
    <property type="project" value="InterPro"/>
</dbReference>
<feature type="transmembrane region" description="Helical" evidence="7">
    <location>
        <begin position="78"/>
        <end position="97"/>
    </location>
</feature>
<dbReference type="STRING" id="1469647.BC351_17455"/>
<dbReference type="SUPFAM" id="SSF161098">
    <property type="entry name" value="MetI-like"/>
    <property type="match status" value="1"/>
</dbReference>
<name>A0A1V4HQ74_9BACL</name>
<dbReference type="InterPro" id="IPR035906">
    <property type="entry name" value="MetI-like_sf"/>
</dbReference>
<organism evidence="9 10">
    <name type="scientific">Paenibacillus ferrarius</name>
    <dbReference type="NCBI Taxonomy" id="1469647"/>
    <lineage>
        <taxon>Bacteria</taxon>
        <taxon>Bacillati</taxon>
        <taxon>Bacillota</taxon>
        <taxon>Bacilli</taxon>
        <taxon>Bacillales</taxon>
        <taxon>Paenibacillaceae</taxon>
        <taxon>Paenibacillus</taxon>
    </lineage>
</organism>
<accession>A0A1V4HQ74</accession>
<feature type="transmembrane region" description="Helical" evidence="7">
    <location>
        <begin position="12"/>
        <end position="35"/>
    </location>
</feature>
<evidence type="ECO:0000256" key="2">
    <source>
        <dbReference type="ARBA" id="ARBA00022448"/>
    </source>
</evidence>
<dbReference type="PANTHER" id="PTHR30193">
    <property type="entry name" value="ABC TRANSPORTER PERMEASE PROTEIN"/>
    <property type="match status" value="1"/>
</dbReference>
<keyword evidence="2 7" id="KW-0813">Transport</keyword>
<dbReference type="Proteomes" id="UP000190626">
    <property type="component" value="Unassembled WGS sequence"/>
</dbReference>
<evidence type="ECO:0000256" key="7">
    <source>
        <dbReference type="RuleBase" id="RU363032"/>
    </source>
</evidence>
<dbReference type="InterPro" id="IPR051393">
    <property type="entry name" value="ABC_transporter_permease"/>
</dbReference>
<dbReference type="PANTHER" id="PTHR30193:SF37">
    <property type="entry name" value="INNER MEMBRANE ABC TRANSPORTER PERMEASE PROTEIN YCJO"/>
    <property type="match status" value="1"/>
</dbReference>
<evidence type="ECO:0000256" key="5">
    <source>
        <dbReference type="ARBA" id="ARBA00022989"/>
    </source>
</evidence>
<feature type="transmembrane region" description="Helical" evidence="7">
    <location>
        <begin position="155"/>
        <end position="180"/>
    </location>
</feature>
<dbReference type="Gene3D" id="1.10.3720.10">
    <property type="entry name" value="MetI-like"/>
    <property type="match status" value="1"/>
</dbReference>
<dbReference type="GO" id="GO:0005886">
    <property type="term" value="C:plasma membrane"/>
    <property type="evidence" value="ECO:0007669"/>
    <property type="project" value="UniProtKB-SubCell"/>
</dbReference>
<evidence type="ECO:0000313" key="9">
    <source>
        <dbReference type="EMBL" id="OPH60285.1"/>
    </source>
</evidence>
<keyword evidence="6 7" id="KW-0472">Membrane</keyword>
<comment type="caution">
    <text evidence="9">The sequence shown here is derived from an EMBL/GenBank/DDBJ whole genome shotgun (WGS) entry which is preliminary data.</text>
</comment>
<keyword evidence="3" id="KW-1003">Cell membrane</keyword>
<reference evidence="10" key="1">
    <citation type="submission" date="2016-07" db="EMBL/GenBank/DDBJ databases">
        <authorList>
            <person name="Florea S."/>
            <person name="Webb J.S."/>
            <person name="Jaromczyk J."/>
            <person name="Schardl C.L."/>
        </authorList>
    </citation>
    <scope>NUCLEOTIDE SEQUENCE [LARGE SCALE GENOMIC DNA]</scope>
    <source>
        <strain evidence="10">CY1</strain>
    </source>
</reference>
<gene>
    <name evidence="9" type="ORF">BC351_17455</name>
</gene>
<feature type="transmembrane region" description="Helical" evidence="7">
    <location>
        <begin position="201"/>
        <end position="226"/>
    </location>
</feature>
<feature type="transmembrane region" description="Helical" evidence="7">
    <location>
        <begin position="109"/>
        <end position="128"/>
    </location>
</feature>